<dbReference type="EMBL" id="FUKO01000033">
    <property type="protein sequence ID" value="SJN43313.1"/>
    <property type="molecule type" value="Genomic_DNA"/>
</dbReference>
<dbReference type="OrthoDB" id="5149997at2"/>
<protein>
    <submittedName>
        <fullName evidence="1">Uncharacterized protein</fullName>
    </submittedName>
</protein>
<keyword evidence="2" id="KW-1185">Reference proteome</keyword>
<dbReference type="Proteomes" id="UP000196320">
    <property type="component" value="Unassembled WGS sequence"/>
</dbReference>
<dbReference type="RefSeq" id="WP_087132576.1">
    <property type="nucleotide sequence ID" value="NZ_FUKO01000033.1"/>
</dbReference>
<reference evidence="1 2" key="1">
    <citation type="submission" date="2017-02" db="EMBL/GenBank/DDBJ databases">
        <authorList>
            <person name="Peterson S.W."/>
        </authorList>
    </citation>
    <scope>NUCLEOTIDE SEQUENCE [LARGE SCALE GENOMIC DNA]</scope>
    <source>
        <strain evidence="1 2">B Mb 05.01</strain>
    </source>
</reference>
<name>A0A1R4KGY9_9MICO</name>
<sequence>MPVLLREKTIVARKAHHCDTCEATAISAGESYSRQTYVYDGRVYDWIQCDSCRAIAALVFTWMEDWYDEGISRDDYMEWAREHRDHPLHGEAARAYLARASGESQ</sequence>
<accession>A0A1R4KGY9</accession>
<organism evidence="1 2">
    <name type="scientific">Microbacterium esteraromaticum</name>
    <dbReference type="NCBI Taxonomy" id="57043"/>
    <lineage>
        <taxon>Bacteria</taxon>
        <taxon>Bacillati</taxon>
        <taxon>Actinomycetota</taxon>
        <taxon>Actinomycetes</taxon>
        <taxon>Micrococcales</taxon>
        <taxon>Microbacteriaceae</taxon>
        <taxon>Microbacterium</taxon>
    </lineage>
</organism>
<dbReference type="AlphaFoldDB" id="A0A1R4KGY9"/>
<evidence type="ECO:0000313" key="1">
    <source>
        <dbReference type="EMBL" id="SJN43313.1"/>
    </source>
</evidence>
<evidence type="ECO:0000313" key="2">
    <source>
        <dbReference type="Proteomes" id="UP000196320"/>
    </source>
</evidence>
<proteinExistence type="predicted"/>
<gene>
    <name evidence="1" type="ORF">FM104_12555</name>
</gene>